<name>A0ABQ8XXE3_9EUKA</name>
<evidence type="ECO:0000313" key="1">
    <source>
        <dbReference type="EMBL" id="KAJ6236099.1"/>
    </source>
</evidence>
<sequence length="177" mass="21468">MINFVKKRFQKTKKNKQILDQKQNPRQNYERYGGLYLKLKRIEEDCYNLNELLSDLQKSSLTNYRKSEFFLLKQQFEQNQLALRKINIWSLHDEDVATKYDHTMKEINYTRNNLNYFSNNGNKCDNQKQDQQIKQQNFIVDQDSKSDSFSELDQDEFMNLARKSSLKYRTHLKKTEK</sequence>
<reference evidence="1" key="1">
    <citation type="submission" date="2022-08" db="EMBL/GenBank/DDBJ databases">
        <title>Novel sulfate-reducing endosymbionts in the free-living metamonad Anaeramoeba.</title>
        <authorList>
            <person name="Jerlstrom-Hultqvist J."/>
            <person name="Cepicka I."/>
            <person name="Gallot-Lavallee L."/>
            <person name="Salas-Leiva D."/>
            <person name="Curtis B.A."/>
            <person name="Zahonova K."/>
            <person name="Pipaliya S."/>
            <person name="Dacks J."/>
            <person name="Roger A.J."/>
        </authorList>
    </citation>
    <scope>NUCLEOTIDE SEQUENCE</scope>
    <source>
        <strain evidence="1">Schooner1</strain>
    </source>
</reference>
<dbReference type="EMBL" id="JAOAOG010000249">
    <property type="protein sequence ID" value="KAJ6236099.1"/>
    <property type="molecule type" value="Genomic_DNA"/>
</dbReference>
<proteinExistence type="predicted"/>
<dbReference type="Proteomes" id="UP001150062">
    <property type="component" value="Unassembled WGS sequence"/>
</dbReference>
<gene>
    <name evidence="1" type="ORF">M0813_03553</name>
</gene>
<keyword evidence="2" id="KW-1185">Reference proteome</keyword>
<evidence type="ECO:0000313" key="2">
    <source>
        <dbReference type="Proteomes" id="UP001150062"/>
    </source>
</evidence>
<protein>
    <submittedName>
        <fullName evidence="1">Uncharacterized protein</fullName>
    </submittedName>
</protein>
<comment type="caution">
    <text evidence="1">The sequence shown here is derived from an EMBL/GenBank/DDBJ whole genome shotgun (WGS) entry which is preliminary data.</text>
</comment>
<accession>A0ABQ8XXE3</accession>
<organism evidence="1 2">
    <name type="scientific">Anaeramoeba flamelloides</name>
    <dbReference type="NCBI Taxonomy" id="1746091"/>
    <lineage>
        <taxon>Eukaryota</taxon>
        <taxon>Metamonada</taxon>
        <taxon>Anaeramoebidae</taxon>
        <taxon>Anaeramoeba</taxon>
    </lineage>
</organism>